<dbReference type="Proteomes" id="UP000887580">
    <property type="component" value="Unplaced"/>
</dbReference>
<name>A0AC35G3L9_9BILA</name>
<accession>A0AC35G3L9</accession>
<evidence type="ECO:0000313" key="1">
    <source>
        <dbReference type="Proteomes" id="UP000887580"/>
    </source>
</evidence>
<proteinExistence type="predicted"/>
<sequence>MEWNGAQFVNVKDGSKTEIQFIFEEASFSNFGELDPVSLEFTAGVLHVVYVNGEKEIVKALRLTSEQIERAETQCFGDVDKQVGSSGKDALATSDSGKRDAQFDLSQYENLSFLIADASAAEIFVMYNNFIKALPDSLRMTLVEDVLSNPCCSECCCFKFSQNAIMRERLKIPTLCSAKQSMYYAVLQYHFYLLQNYFFNGNFEFDIVKTTVCRKFFCNVHMICDTRFDSLCQQIAMGFKQAVPHGNSHVGFERPETLQKLAKLVSYLHRTAEPHPTGTGYFGAALNSKVCLRKLVGTDSLAPALREQAKQHLQNHYQNITVDRRRYTIKVDISVNTDDLIFISHDGARKELSKYPHLLEDRGKALSDAFRPMCSLNAAIIHKKWNEHNRRVVLYWNPDQMLPANANATTSQLLHALSSCENIPNEIAVQLDNCAVNRNYTVMGSFGYLMLLVPAITKVSR</sequence>
<dbReference type="WBParaSite" id="PS1159_v2.g23083.t1">
    <property type="protein sequence ID" value="PS1159_v2.g23083.t1"/>
    <property type="gene ID" value="PS1159_v2.g23083"/>
</dbReference>
<protein>
    <submittedName>
        <fullName evidence="2">Uncharacterized protein</fullName>
    </submittedName>
</protein>
<evidence type="ECO:0000313" key="2">
    <source>
        <dbReference type="WBParaSite" id="PS1159_v2.g23083.t1"/>
    </source>
</evidence>
<organism evidence="1 2">
    <name type="scientific">Panagrolaimus sp. PS1159</name>
    <dbReference type="NCBI Taxonomy" id="55785"/>
    <lineage>
        <taxon>Eukaryota</taxon>
        <taxon>Metazoa</taxon>
        <taxon>Ecdysozoa</taxon>
        <taxon>Nematoda</taxon>
        <taxon>Chromadorea</taxon>
        <taxon>Rhabditida</taxon>
        <taxon>Tylenchina</taxon>
        <taxon>Panagrolaimomorpha</taxon>
        <taxon>Panagrolaimoidea</taxon>
        <taxon>Panagrolaimidae</taxon>
        <taxon>Panagrolaimus</taxon>
    </lineage>
</organism>
<reference evidence="2" key="1">
    <citation type="submission" date="2022-11" db="UniProtKB">
        <authorList>
            <consortium name="WormBaseParasite"/>
        </authorList>
    </citation>
    <scope>IDENTIFICATION</scope>
</reference>